<dbReference type="PROSITE" id="PS50846">
    <property type="entry name" value="HMA_2"/>
    <property type="match status" value="1"/>
</dbReference>
<sequence>MGEEDKKQQEETKTEEPEKVEESSEANKIPPPPDQPQLNEIVLRVFMHCEGCARKVRRCLHGFQGVESVHTDCTTHKVVVKVKGEKADPLKVLGRVQRKSHRRVELISPIPD</sequence>
<dbReference type="GeneID" id="111006937"/>
<feature type="compositionally biased region" description="Basic and acidic residues" evidence="5">
    <location>
        <begin position="1"/>
        <end position="22"/>
    </location>
</feature>
<keyword evidence="2" id="KW-0479">Metal-binding</keyword>
<proteinExistence type="inferred from homology"/>
<dbReference type="InterPro" id="IPR044577">
    <property type="entry name" value="HIPP4/7/8/17/18/19"/>
</dbReference>
<dbReference type="RefSeq" id="XP_022134740.1">
    <property type="nucleotide sequence ID" value="XM_022279048.1"/>
</dbReference>
<dbReference type="InterPro" id="IPR036163">
    <property type="entry name" value="HMA_dom_sf"/>
</dbReference>
<keyword evidence="3" id="KW-0636">Prenylation</keyword>
<dbReference type="OrthoDB" id="689350at2759"/>
<dbReference type="AlphaFoldDB" id="A0A6J1BZ62"/>
<feature type="region of interest" description="Disordered" evidence="5">
    <location>
        <begin position="1"/>
        <end position="37"/>
    </location>
</feature>
<evidence type="ECO:0000256" key="1">
    <source>
        <dbReference type="ARBA" id="ARBA00022481"/>
    </source>
</evidence>
<dbReference type="PANTHER" id="PTHR46195">
    <property type="entry name" value="HEAVY METAL-ASSOCIATED ISOPRENYLATED PLANT PROTEIN 7"/>
    <property type="match status" value="1"/>
</dbReference>
<evidence type="ECO:0000256" key="3">
    <source>
        <dbReference type="ARBA" id="ARBA00023289"/>
    </source>
</evidence>
<gene>
    <name evidence="8" type="primary">LOC111006937</name>
</gene>
<evidence type="ECO:0000259" key="6">
    <source>
        <dbReference type="PROSITE" id="PS50846"/>
    </source>
</evidence>
<reference evidence="8" key="1">
    <citation type="submission" date="2025-08" db="UniProtKB">
        <authorList>
            <consortium name="RefSeq"/>
        </authorList>
    </citation>
    <scope>IDENTIFICATION</scope>
    <source>
        <strain evidence="8">OHB3-1</strain>
    </source>
</reference>
<dbReference type="Proteomes" id="UP000504603">
    <property type="component" value="Unplaced"/>
</dbReference>
<dbReference type="GO" id="GO:0046872">
    <property type="term" value="F:metal ion binding"/>
    <property type="evidence" value="ECO:0007669"/>
    <property type="project" value="UniProtKB-KW"/>
</dbReference>
<evidence type="ECO:0000256" key="5">
    <source>
        <dbReference type="SAM" id="MobiDB-lite"/>
    </source>
</evidence>
<dbReference type="PANTHER" id="PTHR46195:SF2">
    <property type="entry name" value="HEAVY METAL-ASSOCIATED ISOPRENYLATED PLANT PROTEIN 7"/>
    <property type="match status" value="1"/>
</dbReference>
<dbReference type="InterPro" id="IPR006121">
    <property type="entry name" value="HMA_dom"/>
</dbReference>
<name>A0A6J1BZ62_MOMCH</name>
<dbReference type="Pfam" id="PF00403">
    <property type="entry name" value="HMA"/>
    <property type="match status" value="1"/>
</dbReference>
<keyword evidence="3" id="KW-0449">Lipoprotein</keyword>
<keyword evidence="1" id="KW-0488">Methylation</keyword>
<organism evidence="7 8">
    <name type="scientific">Momordica charantia</name>
    <name type="common">Bitter gourd</name>
    <name type="synonym">Balsam pear</name>
    <dbReference type="NCBI Taxonomy" id="3673"/>
    <lineage>
        <taxon>Eukaryota</taxon>
        <taxon>Viridiplantae</taxon>
        <taxon>Streptophyta</taxon>
        <taxon>Embryophyta</taxon>
        <taxon>Tracheophyta</taxon>
        <taxon>Spermatophyta</taxon>
        <taxon>Magnoliopsida</taxon>
        <taxon>eudicotyledons</taxon>
        <taxon>Gunneridae</taxon>
        <taxon>Pentapetalae</taxon>
        <taxon>rosids</taxon>
        <taxon>fabids</taxon>
        <taxon>Cucurbitales</taxon>
        <taxon>Cucurbitaceae</taxon>
        <taxon>Momordiceae</taxon>
        <taxon>Momordica</taxon>
    </lineage>
</organism>
<keyword evidence="7" id="KW-1185">Reference proteome</keyword>
<accession>A0A6J1BZ62</accession>
<dbReference type="SUPFAM" id="SSF55008">
    <property type="entry name" value="HMA, heavy metal-associated domain"/>
    <property type="match status" value="1"/>
</dbReference>
<evidence type="ECO:0000313" key="7">
    <source>
        <dbReference type="Proteomes" id="UP000504603"/>
    </source>
</evidence>
<feature type="domain" description="HMA" evidence="6">
    <location>
        <begin position="38"/>
        <end position="104"/>
    </location>
</feature>
<dbReference type="KEGG" id="mcha:111006937"/>
<dbReference type="CDD" id="cd00371">
    <property type="entry name" value="HMA"/>
    <property type="match status" value="1"/>
</dbReference>
<evidence type="ECO:0000256" key="2">
    <source>
        <dbReference type="ARBA" id="ARBA00022723"/>
    </source>
</evidence>
<dbReference type="Gene3D" id="3.30.70.100">
    <property type="match status" value="1"/>
</dbReference>
<protein>
    <submittedName>
        <fullName evidence="8">Heavy metal-associated isoprenylated plant protein 7-like</fullName>
    </submittedName>
</protein>
<comment type="similarity">
    <text evidence="4">Belongs to the HIPP family.</text>
</comment>
<evidence type="ECO:0000313" key="8">
    <source>
        <dbReference type="RefSeq" id="XP_022134740.1"/>
    </source>
</evidence>
<evidence type="ECO:0000256" key="4">
    <source>
        <dbReference type="ARBA" id="ARBA00024045"/>
    </source>
</evidence>